<comment type="catalytic activity">
    <reaction evidence="7">
        <text>L-threonyl-[protein] + ATP = O-phospho-L-threonyl-[protein] + ADP + H(+)</text>
        <dbReference type="Rhea" id="RHEA:46608"/>
        <dbReference type="Rhea" id="RHEA-COMP:11060"/>
        <dbReference type="Rhea" id="RHEA-COMP:11605"/>
        <dbReference type="ChEBI" id="CHEBI:15378"/>
        <dbReference type="ChEBI" id="CHEBI:30013"/>
        <dbReference type="ChEBI" id="CHEBI:30616"/>
        <dbReference type="ChEBI" id="CHEBI:61977"/>
        <dbReference type="ChEBI" id="CHEBI:456216"/>
        <dbReference type="EC" id="2.7.11.1"/>
    </reaction>
</comment>
<comment type="caution">
    <text evidence="10">The sequence shown here is derived from an EMBL/GenBank/DDBJ whole genome shotgun (WGS) entry which is preliminary data.</text>
</comment>
<dbReference type="GO" id="GO:0004674">
    <property type="term" value="F:protein serine/threonine kinase activity"/>
    <property type="evidence" value="ECO:0007669"/>
    <property type="project" value="UniProtKB-KW"/>
</dbReference>
<evidence type="ECO:0000256" key="2">
    <source>
        <dbReference type="ARBA" id="ARBA00022527"/>
    </source>
</evidence>
<dbReference type="Gene3D" id="1.10.510.10">
    <property type="entry name" value="Transferase(Phosphotransferase) domain 1"/>
    <property type="match status" value="1"/>
</dbReference>
<dbReference type="GO" id="GO:0005524">
    <property type="term" value="F:ATP binding"/>
    <property type="evidence" value="ECO:0007669"/>
    <property type="project" value="UniProtKB-KW"/>
</dbReference>
<dbReference type="Pfam" id="PF00069">
    <property type="entry name" value="Pkinase"/>
    <property type="match status" value="1"/>
</dbReference>
<dbReference type="GO" id="GO:0005737">
    <property type="term" value="C:cytoplasm"/>
    <property type="evidence" value="ECO:0007669"/>
    <property type="project" value="TreeGrafter"/>
</dbReference>
<dbReference type="InterPro" id="IPR050629">
    <property type="entry name" value="STE20/SPS1-PAK"/>
</dbReference>
<comment type="similarity">
    <text evidence="1">Belongs to the protein kinase superfamily. STE Ser/Thr protein kinase family. STE20 subfamily.</text>
</comment>
<gene>
    <name evidence="10" type="ORF">SteCoe_28958</name>
</gene>
<keyword evidence="4" id="KW-0547">Nucleotide-binding</keyword>
<organism evidence="10 11">
    <name type="scientific">Stentor coeruleus</name>
    <dbReference type="NCBI Taxonomy" id="5963"/>
    <lineage>
        <taxon>Eukaryota</taxon>
        <taxon>Sar</taxon>
        <taxon>Alveolata</taxon>
        <taxon>Ciliophora</taxon>
        <taxon>Postciliodesmatophora</taxon>
        <taxon>Heterotrichea</taxon>
        <taxon>Heterotrichida</taxon>
        <taxon>Stentoridae</taxon>
        <taxon>Stentor</taxon>
    </lineage>
</organism>
<evidence type="ECO:0000313" key="10">
    <source>
        <dbReference type="EMBL" id="OMJ72571.1"/>
    </source>
</evidence>
<dbReference type="SUPFAM" id="SSF57850">
    <property type="entry name" value="RING/U-box"/>
    <property type="match status" value="1"/>
</dbReference>
<dbReference type="CDD" id="cd00180">
    <property type="entry name" value="PKc"/>
    <property type="match status" value="1"/>
</dbReference>
<evidence type="ECO:0000256" key="3">
    <source>
        <dbReference type="ARBA" id="ARBA00022679"/>
    </source>
</evidence>
<dbReference type="AlphaFoldDB" id="A0A1R2B729"/>
<dbReference type="Proteomes" id="UP000187209">
    <property type="component" value="Unassembled WGS sequence"/>
</dbReference>
<proteinExistence type="inferred from homology"/>
<evidence type="ECO:0000256" key="5">
    <source>
        <dbReference type="ARBA" id="ARBA00022777"/>
    </source>
</evidence>
<keyword evidence="11" id="KW-1185">Reference proteome</keyword>
<accession>A0A1R2B729</accession>
<reference evidence="10 11" key="1">
    <citation type="submission" date="2016-11" db="EMBL/GenBank/DDBJ databases">
        <title>The macronuclear genome of Stentor coeruleus: a giant cell with tiny introns.</title>
        <authorList>
            <person name="Slabodnick M."/>
            <person name="Ruby J.G."/>
            <person name="Reiff S.B."/>
            <person name="Swart E.C."/>
            <person name="Gosai S."/>
            <person name="Prabakaran S."/>
            <person name="Witkowska E."/>
            <person name="Larue G.E."/>
            <person name="Fisher S."/>
            <person name="Freeman R.M."/>
            <person name="Gunawardena J."/>
            <person name="Chu W."/>
            <person name="Stover N.A."/>
            <person name="Gregory B.D."/>
            <person name="Nowacki M."/>
            <person name="Derisi J."/>
            <person name="Roy S.W."/>
            <person name="Marshall W.F."/>
            <person name="Sood P."/>
        </authorList>
    </citation>
    <scope>NUCLEOTIDE SEQUENCE [LARGE SCALE GENOMIC DNA]</scope>
    <source>
        <strain evidence="10">WM001</strain>
    </source>
</reference>
<keyword evidence="3" id="KW-0808">Transferase</keyword>
<dbReference type="PROSITE" id="PS00108">
    <property type="entry name" value="PROTEIN_KINASE_ST"/>
    <property type="match status" value="1"/>
</dbReference>
<dbReference type="EMBL" id="MPUH01000890">
    <property type="protein sequence ID" value="OMJ72571.1"/>
    <property type="molecule type" value="Genomic_DNA"/>
</dbReference>
<evidence type="ECO:0000259" key="9">
    <source>
        <dbReference type="PROSITE" id="PS50011"/>
    </source>
</evidence>
<comment type="catalytic activity">
    <reaction evidence="8">
        <text>L-seryl-[protein] + ATP = O-phospho-L-seryl-[protein] + ADP + H(+)</text>
        <dbReference type="Rhea" id="RHEA:17989"/>
        <dbReference type="Rhea" id="RHEA-COMP:9863"/>
        <dbReference type="Rhea" id="RHEA-COMP:11604"/>
        <dbReference type="ChEBI" id="CHEBI:15378"/>
        <dbReference type="ChEBI" id="CHEBI:29999"/>
        <dbReference type="ChEBI" id="CHEBI:30616"/>
        <dbReference type="ChEBI" id="CHEBI:83421"/>
        <dbReference type="ChEBI" id="CHEBI:456216"/>
        <dbReference type="EC" id="2.7.11.1"/>
    </reaction>
</comment>
<keyword evidence="5" id="KW-0418">Kinase</keyword>
<dbReference type="PROSITE" id="PS50011">
    <property type="entry name" value="PROTEIN_KINASE_DOM"/>
    <property type="match status" value="1"/>
</dbReference>
<dbReference type="PANTHER" id="PTHR48012:SF10">
    <property type="entry name" value="FI20177P1"/>
    <property type="match status" value="1"/>
</dbReference>
<dbReference type="InterPro" id="IPR000719">
    <property type="entry name" value="Prot_kinase_dom"/>
</dbReference>
<feature type="domain" description="Protein kinase" evidence="9">
    <location>
        <begin position="1"/>
        <end position="273"/>
    </location>
</feature>
<sequence length="647" mass="75138">MEYYFKNFNPTVEILRKSNRAVILAQSNLYYENCNMPKDFIIKIFKSDFIPLEISLQVDLCQKSNIILKVYDYWKNDEYFYLAMEYCLRGDLHRYLIFLNGVTLDWPIVLQKCYEVCFTVNIIHSSGYAHRDIKPLNIYITENFEFKLADFGEAKYIGDDDGNTDFHTIRGTPYYMSPEVKNRHDKVELMKNNPFRDDIWGLALTFIEIAMGKLCPEVSKMNNDELWGFLAKNIQCFGNSEKFVKLIFCMMPADLQGKFYTANQVLRVIEGLINDLSQYNQPIIAPNIVNPIVEIEKNAVYESRTQKNLIPKVEEYKMPDIPTETFRVQKPLPVPDMIKKNDVETNNEILYKIDNQSDNNSISESDCESDSDSVSIDLEELMKQNKEKNTKIEEDPIDNSYCKKNNEKLSSDKFETGNIKQFTIEKPGINYSIKPNAVQTVLIERSGYVEPLQSVPGRNTSKIEDVRFLIESVQIPPALPQYASQSVILPSIPIDNCSKCNQKINEQYVKLDCSHFFHRDCFKTHYESKIEKAKRPSDIACMKCFKLINIESLSNMNFLEKKAFIRANVLNYSNAEVRCDKCGKILKKTMINPKKLKPEDAKCKDCQRKICSFCSVIGGHRFSCDLFNDYLKGKSDFKHYYRSPEQK</sequence>
<evidence type="ECO:0000256" key="8">
    <source>
        <dbReference type="ARBA" id="ARBA00048679"/>
    </source>
</evidence>
<evidence type="ECO:0000256" key="1">
    <source>
        <dbReference type="ARBA" id="ARBA00008874"/>
    </source>
</evidence>
<protein>
    <recommendedName>
        <fullName evidence="9">Protein kinase domain-containing protein</fullName>
    </recommendedName>
</protein>
<dbReference type="SUPFAM" id="SSF56112">
    <property type="entry name" value="Protein kinase-like (PK-like)"/>
    <property type="match status" value="1"/>
</dbReference>
<evidence type="ECO:0000313" key="11">
    <source>
        <dbReference type="Proteomes" id="UP000187209"/>
    </source>
</evidence>
<dbReference type="InterPro" id="IPR011009">
    <property type="entry name" value="Kinase-like_dom_sf"/>
</dbReference>
<keyword evidence="2" id="KW-0723">Serine/threonine-protein kinase</keyword>
<dbReference type="OrthoDB" id="4062651at2759"/>
<keyword evidence="6" id="KW-0067">ATP-binding</keyword>
<evidence type="ECO:0000256" key="7">
    <source>
        <dbReference type="ARBA" id="ARBA00047899"/>
    </source>
</evidence>
<evidence type="ECO:0000256" key="4">
    <source>
        <dbReference type="ARBA" id="ARBA00022741"/>
    </source>
</evidence>
<dbReference type="SMART" id="SM00220">
    <property type="entry name" value="S_TKc"/>
    <property type="match status" value="1"/>
</dbReference>
<name>A0A1R2B729_9CILI</name>
<dbReference type="CDD" id="cd08368">
    <property type="entry name" value="LIM"/>
    <property type="match status" value="1"/>
</dbReference>
<evidence type="ECO:0000256" key="6">
    <source>
        <dbReference type="ARBA" id="ARBA00022840"/>
    </source>
</evidence>
<dbReference type="InterPro" id="IPR008271">
    <property type="entry name" value="Ser/Thr_kinase_AS"/>
</dbReference>
<dbReference type="PANTHER" id="PTHR48012">
    <property type="entry name" value="STERILE20-LIKE KINASE, ISOFORM B-RELATED"/>
    <property type="match status" value="1"/>
</dbReference>